<organism evidence="2 3">
    <name type="scientific">Octopus vulgaris</name>
    <name type="common">Common octopus</name>
    <dbReference type="NCBI Taxonomy" id="6645"/>
    <lineage>
        <taxon>Eukaryota</taxon>
        <taxon>Metazoa</taxon>
        <taxon>Spiralia</taxon>
        <taxon>Lophotrochozoa</taxon>
        <taxon>Mollusca</taxon>
        <taxon>Cephalopoda</taxon>
        <taxon>Coleoidea</taxon>
        <taxon>Octopodiformes</taxon>
        <taxon>Octopoda</taxon>
        <taxon>Incirrata</taxon>
        <taxon>Octopodidae</taxon>
        <taxon>Octopus</taxon>
    </lineage>
</organism>
<reference evidence="2" key="1">
    <citation type="submission" date="2023-08" db="EMBL/GenBank/DDBJ databases">
        <authorList>
            <person name="Alioto T."/>
            <person name="Alioto T."/>
            <person name="Gomez Garrido J."/>
        </authorList>
    </citation>
    <scope>NUCLEOTIDE SEQUENCE</scope>
</reference>
<protein>
    <submittedName>
        <fullName evidence="2">Uncharacterized protein</fullName>
    </submittedName>
</protein>
<sequence>MKRDGARDTEKVRRRTIAKGGGGGGESGGRGTGAEGAGGGGAHRFAINFIAPKYPYLPGFVVNKIDIMLEKQKNKCHNEREVKDIL</sequence>
<evidence type="ECO:0000313" key="3">
    <source>
        <dbReference type="Proteomes" id="UP001162480"/>
    </source>
</evidence>
<name>A0AA36BH50_OCTVU</name>
<dbReference type="AlphaFoldDB" id="A0AA36BH50"/>
<feature type="compositionally biased region" description="Gly residues" evidence="1">
    <location>
        <begin position="19"/>
        <end position="38"/>
    </location>
</feature>
<dbReference type="Proteomes" id="UP001162480">
    <property type="component" value="Chromosome 15"/>
</dbReference>
<proteinExistence type="predicted"/>
<feature type="compositionally biased region" description="Basic and acidic residues" evidence="1">
    <location>
        <begin position="1"/>
        <end position="11"/>
    </location>
</feature>
<evidence type="ECO:0000313" key="2">
    <source>
        <dbReference type="EMBL" id="CAI9733978.1"/>
    </source>
</evidence>
<keyword evidence="3" id="KW-1185">Reference proteome</keyword>
<evidence type="ECO:0000256" key="1">
    <source>
        <dbReference type="SAM" id="MobiDB-lite"/>
    </source>
</evidence>
<feature type="region of interest" description="Disordered" evidence="1">
    <location>
        <begin position="1"/>
        <end position="38"/>
    </location>
</feature>
<gene>
    <name evidence="2" type="ORF">OCTVUL_1B000636</name>
</gene>
<accession>A0AA36BH50</accession>
<dbReference type="EMBL" id="OX597828">
    <property type="protein sequence ID" value="CAI9733978.1"/>
    <property type="molecule type" value="Genomic_DNA"/>
</dbReference>